<accession>I3XVT5</accession>
<dbReference type="PATRIC" id="fig|760154.4.peg.753"/>
<name>I3XVT5_SULBS</name>
<keyword evidence="2" id="KW-1185">Reference proteome</keyword>
<dbReference type="EMBL" id="CP003333">
    <property type="protein sequence ID" value="AFL68059.1"/>
    <property type="molecule type" value="Genomic_DNA"/>
</dbReference>
<dbReference type="GO" id="GO:0003676">
    <property type="term" value="F:nucleic acid binding"/>
    <property type="evidence" value="ECO:0007669"/>
    <property type="project" value="InterPro"/>
</dbReference>
<dbReference type="GO" id="GO:0008168">
    <property type="term" value="F:methyltransferase activity"/>
    <property type="evidence" value="ECO:0007669"/>
    <property type="project" value="InterPro"/>
</dbReference>
<protein>
    <recommendedName>
        <fullName evidence="3">Methyltransferase family protein</fullName>
    </recommendedName>
</protein>
<dbReference type="RefSeq" id="WP_014768939.1">
    <property type="nucleotide sequence ID" value="NC_018002.1"/>
</dbReference>
<dbReference type="InterPro" id="IPR002052">
    <property type="entry name" value="DNA_methylase_N6_adenine_CS"/>
</dbReference>
<dbReference type="Gene3D" id="3.40.50.150">
    <property type="entry name" value="Vaccinia Virus protein VP39"/>
    <property type="match status" value="1"/>
</dbReference>
<dbReference type="STRING" id="760154.Sulba_0754"/>
<dbReference type="KEGG" id="sba:Sulba_0754"/>
<evidence type="ECO:0000313" key="1">
    <source>
        <dbReference type="EMBL" id="AFL68059.1"/>
    </source>
</evidence>
<dbReference type="HOGENOM" id="CLU_085016_0_0_7"/>
<dbReference type="AlphaFoldDB" id="I3XVT5"/>
<proteinExistence type="predicted"/>
<evidence type="ECO:0000313" key="2">
    <source>
        <dbReference type="Proteomes" id="UP000006176"/>
    </source>
</evidence>
<dbReference type="SUPFAM" id="SSF53335">
    <property type="entry name" value="S-adenosyl-L-methionine-dependent methyltransferases"/>
    <property type="match status" value="1"/>
</dbReference>
<dbReference type="OrthoDB" id="420449at2"/>
<gene>
    <name evidence="1" type="ordered locus">Sulba_0754</name>
</gene>
<dbReference type="Proteomes" id="UP000006176">
    <property type="component" value="Chromosome"/>
</dbReference>
<evidence type="ECO:0008006" key="3">
    <source>
        <dbReference type="Google" id="ProtNLM"/>
    </source>
</evidence>
<sequence>MENEVFECTEESLFYQKCLEELVFKNAYNFKTIVEFGSGDGMPVIEAMTRCHFDGFVYGFEYSAKAYEMLLENITKIHFCEKYRVKNQSFFDAKLPKAEVVIANPPYIPYLSSDMLLPHLWGGEKGCTISKEILHVDIPNVMMLIASYSNPIELINYAHSLGYRVADFLMINMSYGVYSSEPKIKEYRERLATEHCAFFHKDYYKVAGVLFQKKSPFNDKKEALIAQLIHF</sequence>
<dbReference type="eggNOG" id="COG2890">
    <property type="taxonomic scope" value="Bacteria"/>
</dbReference>
<organism evidence="1 2">
    <name type="scientific">Sulfurospirillum barnesii (strain ATCC 700032 / DSM 10660 / SES-3)</name>
    <dbReference type="NCBI Taxonomy" id="760154"/>
    <lineage>
        <taxon>Bacteria</taxon>
        <taxon>Pseudomonadati</taxon>
        <taxon>Campylobacterota</taxon>
        <taxon>Epsilonproteobacteria</taxon>
        <taxon>Campylobacterales</taxon>
        <taxon>Sulfurospirillaceae</taxon>
        <taxon>Sulfurospirillum</taxon>
    </lineage>
</organism>
<reference evidence="1 2" key="1">
    <citation type="submission" date="2012-06" db="EMBL/GenBank/DDBJ databases">
        <title>Complete sequence of Sulfurospirillum barnesii SES-3.</title>
        <authorList>
            <consortium name="US DOE Joint Genome Institute"/>
            <person name="Lucas S."/>
            <person name="Han J."/>
            <person name="Lapidus A."/>
            <person name="Cheng J.-F."/>
            <person name="Goodwin L."/>
            <person name="Pitluck S."/>
            <person name="Peters L."/>
            <person name="Ovchinnikova G."/>
            <person name="Lu M."/>
            <person name="Detter J.C."/>
            <person name="Han C."/>
            <person name="Tapia R."/>
            <person name="Land M."/>
            <person name="Hauser L."/>
            <person name="Kyrpides N."/>
            <person name="Ivanova N."/>
            <person name="Pagani I."/>
            <person name="Stolz J."/>
            <person name="Arkin A."/>
            <person name="Dehal P."/>
            <person name="Oremland R."/>
            <person name="Saltikov C."/>
            <person name="Basu P."/>
            <person name="Hollibaugh J."/>
            <person name="Newman D."/>
            <person name="Stolyar S."/>
            <person name="Hazen T."/>
            <person name="Woyke T."/>
        </authorList>
    </citation>
    <scope>NUCLEOTIDE SEQUENCE [LARGE SCALE GENOMIC DNA]</scope>
    <source>
        <strain evidence="2">ATCC 700032 / DSM 10660 / SES-3</strain>
    </source>
</reference>
<dbReference type="GO" id="GO:0032259">
    <property type="term" value="P:methylation"/>
    <property type="evidence" value="ECO:0007669"/>
    <property type="project" value="InterPro"/>
</dbReference>
<dbReference type="InterPro" id="IPR029063">
    <property type="entry name" value="SAM-dependent_MTases_sf"/>
</dbReference>
<dbReference type="PROSITE" id="PS00092">
    <property type="entry name" value="N6_MTASE"/>
    <property type="match status" value="1"/>
</dbReference>